<dbReference type="PROSITE" id="PS51371">
    <property type="entry name" value="CBS"/>
    <property type="match status" value="2"/>
</dbReference>
<dbReference type="EMBL" id="SOEB01000007">
    <property type="protein sequence ID" value="TDX30108.1"/>
    <property type="molecule type" value="Genomic_DNA"/>
</dbReference>
<dbReference type="Pfam" id="PF00571">
    <property type="entry name" value="CBS"/>
    <property type="match status" value="2"/>
</dbReference>
<dbReference type="InterPro" id="IPR000644">
    <property type="entry name" value="CBS_dom"/>
</dbReference>
<accession>A0A4R8G0K8</accession>
<dbReference type="InterPro" id="IPR044725">
    <property type="entry name" value="CBSX3_CBS_dom"/>
</dbReference>
<dbReference type="InterPro" id="IPR051257">
    <property type="entry name" value="Diverse_CBS-Domain"/>
</dbReference>
<evidence type="ECO:0000313" key="7">
    <source>
        <dbReference type="Proteomes" id="UP000635853"/>
    </source>
</evidence>
<dbReference type="EMBL" id="JAESIL010000064">
    <property type="protein sequence ID" value="MBL3579336.1"/>
    <property type="molecule type" value="Genomic_DNA"/>
</dbReference>
<feature type="domain" description="CBS" evidence="3">
    <location>
        <begin position="77"/>
        <end position="132"/>
    </location>
</feature>
<keyword evidence="7" id="KW-1185">Reference proteome</keyword>
<reference evidence="4" key="3">
    <citation type="submission" date="2021-01" db="EMBL/GenBank/DDBJ databases">
        <authorList>
            <person name="Guzman M.S."/>
        </authorList>
    </citation>
    <scope>NUCLEOTIDE SEQUENCE</scope>
    <source>
        <strain evidence="4">AB19</strain>
    </source>
</reference>
<dbReference type="Proteomes" id="UP000295484">
    <property type="component" value="Unassembled WGS sequence"/>
</dbReference>
<evidence type="ECO:0000256" key="1">
    <source>
        <dbReference type="ARBA" id="ARBA00023122"/>
    </source>
</evidence>
<dbReference type="PANTHER" id="PTHR43080:SF2">
    <property type="entry name" value="CBS DOMAIN-CONTAINING PROTEIN"/>
    <property type="match status" value="1"/>
</dbReference>
<reference evidence="7" key="2">
    <citation type="submission" date="2021-01" db="EMBL/GenBank/DDBJ databases">
        <title>Draft genomes of Rhodovulum sulfidophilum.</title>
        <authorList>
            <person name="Guzman M.S."/>
        </authorList>
    </citation>
    <scope>NUCLEOTIDE SEQUENCE [LARGE SCALE GENOMIC DNA]</scope>
    <source>
        <strain evidence="7">AB19</strain>
    </source>
</reference>
<keyword evidence="1 2" id="KW-0129">CBS domain</keyword>
<comment type="caution">
    <text evidence="5">The sequence shown here is derived from an EMBL/GenBank/DDBJ whole genome shotgun (WGS) entry which is preliminary data.</text>
</comment>
<dbReference type="SMART" id="SM00116">
    <property type="entry name" value="CBS"/>
    <property type="match status" value="2"/>
</dbReference>
<organism evidence="5 6">
    <name type="scientific">Rhodovulum visakhapatnamense</name>
    <dbReference type="NCBI Taxonomy" id="364297"/>
    <lineage>
        <taxon>Bacteria</taxon>
        <taxon>Pseudomonadati</taxon>
        <taxon>Pseudomonadota</taxon>
        <taxon>Alphaproteobacteria</taxon>
        <taxon>Rhodobacterales</taxon>
        <taxon>Paracoccaceae</taxon>
        <taxon>Rhodovulum</taxon>
    </lineage>
</organism>
<dbReference type="PANTHER" id="PTHR43080">
    <property type="entry name" value="CBS DOMAIN-CONTAINING PROTEIN CBSX3, MITOCHONDRIAL"/>
    <property type="match status" value="1"/>
</dbReference>
<dbReference type="AlphaFoldDB" id="A0A4R8G0K8"/>
<evidence type="ECO:0000256" key="2">
    <source>
        <dbReference type="PROSITE-ProRule" id="PRU00703"/>
    </source>
</evidence>
<dbReference type="CDD" id="cd04623">
    <property type="entry name" value="CBS_pair_bac_euk"/>
    <property type="match status" value="1"/>
</dbReference>
<evidence type="ECO:0000313" key="5">
    <source>
        <dbReference type="EMBL" id="TDX30108.1"/>
    </source>
</evidence>
<name>A0A4R8G0K8_9RHOB</name>
<reference evidence="5 6" key="1">
    <citation type="submission" date="2019-03" db="EMBL/GenBank/DDBJ databases">
        <title>Genomic Encyclopedia of Type Strains, Phase IV (KMG-IV): sequencing the most valuable type-strain genomes for metagenomic binning, comparative biology and taxonomic classification.</title>
        <authorList>
            <person name="Goeker M."/>
        </authorList>
    </citation>
    <scope>NUCLEOTIDE SEQUENCE [LARGE SCALE GENOMIC DNA]</scope>
    <source>
        <strain evidence="5 6">JA181</strain>
    </source>
</reference>
<protein>
    <submittedName>
        <fullName evidence="5">CBS domain protein</fullName>
    </submittedName>
    <submittedName>
        <fullName evidence="4">CBS domain-containing protein</fullName>
    </submittedName>
</protein>
<dbReference type="SUPFAM" id="SSF54631">
    <property type="entry name" value="CBS-domain pair"/>
    <property type="match status" value="1"/>
</dbReference>
<evidence type="ECO:0000259" key="3">
    <source>
        <dbReference type="PROSITE" id="PS51371"/>
    </source>
</evidence>
<sequence length="144" mass="15633">MQVHQILREKLVPGVATIPPETSVADAAAELSARRIGSLVVSGSGERVEGIVSERDIVRELGRRGPKCLKDPVAAIMTRRIQFCALEDSADTVLARMTEGRFRHMPVLEDGRMVAIISIGDVVKARMSELAMEKAALEGMIMGH</sequence>
<gene>
    <name evidence="5" type="ORF">EV657_10777</name>
    <name evidence="4" type="ORF">JMJ92_14385</name>
</gene>
<feature type="domain" description="CBS" evidence="3">
    <location>
        <begin position="11"/>
        <end position="67"/>
    </location>
</feature>
<dbReference type="Gene3D" id="3.10.580.10">
    <property type="entry name" value="CBS-domain"/>
    <property type="match status" value="1"/>
</dbReference>
<dbReference type="RefSeq" id="WP_075785672.1">
    <property type="nucleotide sequence ID" value="NZ_JAESIL010000064.1"/>
</dbReference>
<dbReference type="Proteomes" id="UP000635853">
    <property type="component" value="Unassembled WGS sequence"/>
</dbReference>
<dbReference type="InterPro" id="IPR046342">
    <property type="entry name" value="CBS_dom_sf"/>
</dbReference>
<evidence type="ECO:0000313" key="4">
    <source>
        <dbReference type="EMBL" id="MBL3579336.1"/>
    </source>
</evidence>
<evidence type="ECO:0000313" key="6">
    <source>
        <dbReference type="Proteomes" id="UP000295484"/>
    </source>
</evidence>
<proteinExistence type="predicted"/>